<reference evidence="11" key="1">
    <citation type="journal article" date="2020" name="mSystems">
        <title>Genome- and Community-Level Interaction Insights into Carbon Utilization and Element Cycling Functions of Hydrothermarchaeota in Hydrothermal Sediment.</title>
        <authorList>
            <person name="Zhou Z."/>
            <person name="Liu Y."/>
            <person name="Xu W."/>
            <person name="Pan J."/>
            <person name="Luo Z.H."/>
            <person name="Li M."/>
        </authorList>
    </citation>
    <scope>NUCLEOTIDE SEQUENCE [LARGE SCALE GENOMIC DNA]</scope>
    <source>
        <strain evidence="11">HyVt-460</strain>
    </source>
</reference>
<dbReference type="InterPro" id="IPR031167">
    <property type="entry name" value="G_OBG"/>
</dbReference>
<dbReference type="InterPro" id="IPR006073">
    <property type="entry name" value="GTP-bd"/>
</dbReference>
<comment type="similarity">
    <text evidence="1 8">Belongs to the TRAFAC class OBG-HflX-like GTPase superfamily. OBG GTPase family.</text>
</comment>
<organism evidence="11">
    <name type="scientific">Caldithrix abyssi</name>
    <dbReference type="NCBI Taxonomy" id="187145"/>
    <lineage>
        <taxon>Bacteria</taxon>
        <taxon>Pseudomonadati</taxon>
        <taxon>Calditrichota</taxon>
        <taxon>Calditrichia</taxon>
        <taxon>Calditrichales</taxon>
        <taxon>Calditrichaceae</taxon>
        <taxon>Caldithrix</taxon>
    </lineage>
</organism>
<sequence>MFIDFVKTRVIAGQGGSGCMSFHREKFIDKGGPDGGDGGRGGSIILKASKNLHTLRDFTYRREYKARRGQHGMGSNKHGRKGADILLEVPVGTIVRDVEEDRILVDFTEDGQTFVVAKGGRGGKGNARYATATHQSPREWEVGKPGEMRELELELKSIADVGLVGFPNAGKSTLLSRISRARPKIAAYPFTTLQPNLGIVNYREFSSFVMADIPGLIEGAHTGKGLGHQFLRHVERTRVLLYMIDISDEEEPLSRLKILQNEVESYSPVLALKPFMIALTKTDVLGDGEPPSLPLDVPQVAISSVTGKNLDTLLDKLHELILLADEQEKTDEP</sequence>
<dbReference type="Gene3D" id="2.70.210.12">
    <property type="entry name" value="GTP1/OBG domain"/>
    <property type="match status" value="1"/>
</dbReference>
<dbReference type="GO" id="GO:0005737">
    <property type="term" value="C:cytoplasm"/>
    <property type="evidence" value="ECO:0007669"/>
    <property type="project" value="UniProtKB-SubCell"/>
</dbReference>
<dbReference type="AlphaFoldDB" id="A0A7V5RNU3"/>
<keyword evidence="5 8" id="KW-0378">Hydrolase</keyword>
<gene>
    <name evidence="11" type="primary">obgE</name>
    <name evidence="8" type="synonym">obg</name>
    <name evidence="11" type="ORF">ENJ15_02765</name>
</gene>
<feature type="domain" description="Obg" evidence="10">
    <location>
        <begin position="1"/>
        <end position="158"/>
    </location>
</feature>
<dbReference type="CDD" id="cd01898">
    <property type="entry name" value="Obg"/>
    <property type="match status" value="1"/>
</dbReference>
<evidence type="ECO:0000259" key="10">
    <source>
        <dbReference type="PROSITE" id="PS51883"/>
    </source>
</evidence>
<dbReference type="GO" id="GO:0003924">
    <property type="term" value="F:GTPase activity"/>
    <property type="evidence" value="ECO:0007669"/>
    <property type="project" value="UniProtKB-UniRule"/>
</dbReference>
<keyword evidence="4 8" id="KW-0547">Nucleotide-binding</keyword>
<dbReference type="GO" id="GO:0042254">
    <property type="term" value="P:ribosome biogenesis"/>
    <property type="evidence" value="ECO:0007669"/>
    <property type="project" value="UniProtKB-UniRule"/>
</dbReference>
<dbReference type="NCBIfam" id="NF008955">
    <property type="entry name" value="PRK12297.1"/>
    <property type="match status" value="1"/>
</dbReference>
<dbReference type="PIRSF" id="PIRSF002401">
    <property type="entry name" value="GTP_bd_Obg/CgtA"/>
    <property type="match status" value="1"/>
</dbReference>
<dbReference type="HAMAP" id="MF_01454">
    <property type="entry name" value="GTPase_Obg"/>
    <property type="match status" value="1"/>
</dbReference>
<dbReference type="EC" id="3.6.5.-" evidence="8"/>
<dbReference type="InterPro" id="IPR006169">
    <property type="entry name" value="GTP1_OBG_dom"/>
</dbReference>
<dbReference type="InterPro" id="IPR027417">
    <property type="entry name" value="P-loop_NTPase"/>
</dbReference>
<evidence type="ECO:0000256" key="2">
    <source>
        <dbReference type="ARBA" id="ARBA00022490"/>
    </source>
</evidence>
<feature type="binding site" evidence="8">
    <location>
        <position position="172"/>
    </location>
    <ligand>
        <name>Mg(2+)</name>
        <dbReference type="ChEBI" id="CHEBI:18420"/>
    </ligand>
</feature>
<feature type="domain" description="OBG-type G" evidence="9">
    <location>
        <begin position="159"/>
        <end position="322"/>
    </location>
</feature>
<comment type="subcellular location">
    <subcellularLocation>
        <location evidence="8">Cytoplasm</location>
    </subcellularLocation>
</comment>
<dbReference type="NCBIfam" id="TIGR02729">
    <property type="entry name" value="Obg_CgtA"/>
    <property type="match status" value="1"/>
</dbReference>
<keyword evidence="7 8" id="KW-0342">GTP-binding</keyword>
<keyword evidence="2 8" id="KW-0963">Cytoplasm</keyword>
<feature type="binding site" evidence="8">
    <location>
        <position position="192"/>
    </location>
    <ligand>
        <name>Mg(2+)</name>
        <dbReference type="ChEBI" id="CHEBI:18420"/>
    </ligand>
</feature>
<dbReference type="PANTHER" id="PTHR11702">
    <property type="entry name" value="DEVELOPMENTALLY REGULATED GTP-BINDING PROTEIN-RELATED"/>
    <property type="match status" value="1"/>
</dbReference>
<dbReference type="GO" id="GO:0005525">
    <property type="term" value="F:GTP binding"/>
    <property type="evidence" value="ECO:0007669"/>
    <property type="project" value="UniProtKB-UniRule"/>
</dbReference>
<dbReference type="NCBIfam" id="NF008956">
    <property type="entry name" value="PRK12299.1"/>
    <property type="match status" value="1"/>
</dbReference>
<dbReference type="Proteomes" id="UP000885771">
    <property type="component" value="Unassembled WGS sequence"/>
</dbReference>
<dbReference type="GO" id="GO:0043022">
    <property type="term" value="F:ribosome binding"/>
    <property type="evidence" value="ECO:0007669"/>
    <property type="project" value="UniProtKB-ARBA"/>
</dbReference>
<evidence type="ECO:0000259" key="9">
    <source>
        <dbReference type="PROSITE" id="PS51710"/>
    </source>
</evidence>
<evidence type="ECO:0000256" key="5">
    <source>
        <dbReference type="ARBA" id="ARBA00022801"/>
    </source>
</evidence>
<evidence type="ECO:0000256" key="6">
    <source>
        <dbReference type="ARBA" id="ARBA00022842"/>
    </source>
</evidence>
<comment type="subunit">
    <text evidence="8">Monomer.</text>
</comment>
<dbReference type="SUPFAM" id="SSF82051">
    <property type="entry name" value="Obg GTP-binding protein N-terminal domain"/>
    <property type="match status" value="1"/>
</dbReference>
<dbReference type="Pfam" id="PF01926">
    <property type="entry name" value="MMR_HSR1"/>
    <property type="match status" value="1"/>
</dbReference>
<proteinExistence type="inferred from homology"/>
<evidence type="ECO:0000256" key="7">
    <source>
        <dbReference type="ARBA" id="ARBA00023134"/>
    </source>
</evidence>
<evidence type="ECO:0000256" key="3">
    <source>
        <dbReference type="ARBA" id="ARBA00022723"/>
    </source>
</evidence>
<keyword evidence="3 8" id="KW-0479">Metal-binding</keyword>
<keyword evidence="6 8" id="KW-0460">Magnesium</keyword>
<protein>
    <recommendedName>
        <fullName evidence="8">GTPase Obg</fullName>
        <ecNumber evidence="8">3.6.5.-</ecNumber>
    </recommendedName>
    <alternativeName>
        <fullName evidence="8">GTP-binding protein Obg</fullName>
    </alternativeName>
</protein>
<comment type="caution">
    <text evidence="11">The sequence shown here is derived from an EMBL/GenBank/DDBJ whole genome shotgun (WGS) entry which is preliminary data.</text>
</comment>
<dbReference type="FunFam" id="2.70.210.12:FF:000001">
    <property type="entry name" value="GTPase Obg"/>
    <property type="match status" value="1"/>
</dbReference>
<evidence type="ECO:0000313" key="11">
    <source>
        <dbReference type="EMBL" id="HHM01906.1"/>
    </source>
</evidence>
<feature type="binding site" evidence="8">
    <location>
        <begin position="190"/>
        <end position="194"/>
    </location>
    <ligand>
        <name>GTP</name>
        <dbReference type="ChEBI" id="CHEBI:37565"/>
    </ligand>
</feature>
<dbReference type="SUPFAM" id="SSF52540">
    <property type="entry name" value="P-loop containing nucleoside triphosphate hydrolases"/>
    <property type="match status" value="1"/>
</dbReference>
<dbReference type="PROSITE" id="PS00905">
    <property type="entry name" value="GTP1_OBG"/>
    <property type="match status" value="1"/>
</dbReference>
<comment type="function">
    <text evidence="8">An essential GTPase which binds GTP, GDP and possibly (p)ppGpp with moderate affinity, with high nucleotide exchange rates and a fairly low GTP hydrolysis rate. Plays a role in control of the cell cycle, stress response, ribosome biogenesis and in those bacteria that undergo differentiation, in morphogenesis control.</text>
</comment>
<dbReference type="Gene3D" id="3.40.50.300">
    <property type="entry name" value="P-loop containing nucleotide triphosphate hydrolases"/>
    <property type="match status" value="1"/>
</dbReference>
<dbReference type="PROSITE" id="PS51883">
    <property type="entry name" value="OBG"/>
    <property type="match status" value="1"/>
</dbReference>
<dbReference type="InterPro" id="IPR045086">
    <property type="entry name" value="OBG_GTPase"/>
</dbReference>
<evidence type="ECO:0000256" key="1">
    <source>
        <dbReference type="ARBA" id="ARBA00007699"/>
    </source>
</evidence>
<feature type="binding site" evidence="8">
    <location>
        <begin position="212"/>
        <end position="215"/>
    </location>
    <ligand>
        <name>GTP</name>
        <dbReference type="ChEBI" id="CHEBI:37565"/>
    </ligand>
</feature>
<dbReference type="InterPro" id="IPR036726">
    <property type="entry name" value="GTP1_OBG_dom_sf"/>
</dbReference>
<dbReference type="Pfam" id="PF01018">
    <property type="entry name" value="GTP1_OBG"/>
    <property type="match status" value="1"/>
</dbReference>
<comment type="cofactor">
    <cofactor evidence="8">
        <name>Mg(2+)</name>
        <dbReference type="ChEBI" id="CHEBI:18420"/>
    </cofactor>
</comment>
<dbReference type="InterPro" id="IPR006074">
    <property type="entry name" value="GTP1-OBG_CS"/>
</dbReference>
<dbReference type="PANTHER" id="PTHR11702:SF31">
    <property type="entry name" value="MITOCHONDRIAL RIBOSOME-ASSOCIATED GTPASE 2"/>
    <property type="match status" value="1"/>
</dbReference>
<dbReference type="PROSITE" id="PS51710">
    <property type="entry name" value="G_OBG"/>
    <property type="match status" value="1"/>
</dbReference>
<feature type="binding site" evidence="8">
    <location>
        <begin position="165"/>
        <end position="172"/>
    </location>
    <ligand>
        <name>GTP</name>
        <dbReference type="ChEBI" id="CHEBI:37565"/>
    </ligand>
</feature>
<feature type="binding site" evidence="8">
    <location>
        <begin position="280"/>
        <end position="283"/>
    </location>
    <ligand>
        <name>GTP</name>
        <dbReference type="ChEBI" id="CHEBI:37565"/>
    </ligand>
</feature>
<dbReference type="InterPro" id="IPR014100">
    <property type="entry name" value="GTP-bd_Obg/CgtA"/>
</dbReference>
<dbReference type="EMBL" id="DRLI01000105">
    <property type="protein sequence ID" value="HHM01906.1"/>
    <property type="molecule type" value="Genomic_DNA"/>
</dbReference>
<dbReference type="GO" id="GO:0000287">
    <property type="term" value="F:magnesium ion binding"/>
    <property type="evidence" value="ECO:0007669"/>
    <property type="project" value="InterPro"/>
</dbReference>
<evidence type="ECO:0000256" key="8">
    <source>
        <dbReference type="HAMAP-Rule" id="MF_01454"/>
    </source>
</evidence>
<dbReference type="PRINTS" id="PR00326">
    <property type="entry name" value="GTP1OBG"/>
</dbReference>
<name>A0A7V5RNU3_CALAY</name>
<accession>A0A7V5RNU3</accession>
<evidence type="ECO:0000256" key="4">
    <source>
        <dbReference type="ARBA" id="ARBA00022741"/>
    </source>
</evidence>
<feature type="binding site" evidence="8">
    <location>
        <begin position="303"/>
        <end position="305"/>
    </location>
    <ligand>
        <name>GTP</name>
        <dbReference type="ChEBI" id="CHEBI:37565"/>
    </ligand>
</feature>